<gene>
    <name evidence="6" type="ORF">BJ989_000529</name>
</gene>
<organism evidence="6 7">
    <name type="scientific">Nocardioides perillae</name>
    <dbReference type="NCBI Taxonomy" id="1119534"/>
    <lineage>
        <taxon>Bacteria</taxon>
        <taxon>Bacillati</taxon>
        <taxon>Actinomycetota</taxon>
        <taxon>Actinomycetes</taxon>
        <taxon>Propionibacteriales</taxon>
        <taxon>Nocardioidaceae</taxon>
        <taxon>Nocardioides</taxon>
    </lineage>
</organism>
<feature type="transmembrane region" description="Helical" evidence="5">
    <location>
        <begin position="92"/>
        <end position="117"/>
    </location>
</feature>
<keyword evidence="6" id="KW-0808">Transferase</keyword>
<feature type="transmembrane region" description="Helical" evidence="5">
    <location>
        <begin position="51"/>
        <end position="71"/>
    </location>
</feature>
<dbReference type="Pfam" id="PF01040">
    <property type="entry name" value="UbiA"/>
    <property type="match status" value="1"/>
</dbReference>
<accession>A0A7Y9UUX5</accession>
<keyword evidence="7" id="KW-1185">Reference proteome</keyword>
<dbReference type="Proteomes" id="UP000544110">
    <property type="component" value="Unassembled WGS sequence"/>
</dbReference>
<evidence type="ECO:0000256" key="5">
    <source>
        <dbReference type="SAM" id="Phobius"/>
    </source>
</evidence>
<proteinExistence type="predicted"/>
<evidence type="ECO:0000313" key="7">
    <source>
        <dbReference type="Proteomes" id="UP000544110"/>
    </source>
</evidence>
<evidence type="ECO:0000256" key="3">
    <source>
        <dbReference type="ARBA" id="ARBA00022989"/>
    </source>
</evidence>
<dbReference type="Gene3D" id="1.10.357.140">
    <property type="entry name" value="UbiA prenyltransferase"/>
    <property type="match status" value="1"/>
</dbReference>
<comment type="subcellular location">
    <subcellularLocation>
        <location evidence="1">Membrane</location>
        <topology evidence="1">Multi-pass membrane protein</topology>
    </subcellularLocation>
</comment>
<dbReference type="Gene3D" id="1.20.120.1780">
    <property type="entry name" value="UbiA prenyltransferase"/>
    <property type="match status" value="1"/>
</dbReference>
<feature type="transmembrane region" description="Helical" evidence="5">
    <location>
        <begin position="20"/>
        <end position="45"/>
    </location>
</feature>
<evidence type="ECO:0000256" key="1">
    <source>
        <dbReference type="ARBA" id="ARBA00004141"/>
    </source>
</evidence>
<dbReference type="EMBL" id="JACCAC010000001">
    <property type="protein sequence ID" value="NYG54225.1"/>
    <property type="molecule type" value="Genomic_DNA"/>
</dbReference>
<evidence type="ECO:0000256" key="4">
    <source>
        <dbReference type="ARBA" id="ARBA00023136"/>
    </source>
</evidence>
<evidence type="ECO:0000256" key="2">
    <source>
        <dbReference type="ARBA" id="ARBA00022692"/>
    </source>
</evidence>
<dbReference type="InterPro" id="IPR000537">
    <property type="entry name" value="UbiA_prenyltransferase"/>
</dbReference>
<feature type="transmembrane region" description="Helical" evidence="5">
    <location>
        <begin position="215"/>
        <end position="234"/>
    </location>
</feature>
<protein>
    <submittedName>
        <fullName evidence="6">4-hydroxybenzoate polyprenyltransferase</fullName>
    </submittedName>
</protein>
<dbReference type="AlphaFoldDB" id="A0A7Y9UUX5"/>
<keyword evidence="4 5" id="KW-0472">Membrane</keyword>
<feature type="transmembrane region" description="Helical" evidence="5">
    <location>
        <begin position="240"/>
        <end position="259"/>
    </location>
</feature>
<name>A0A7Y9UUX5_9ACTN</name>
<feature type="transmembrane region" description="Helical" evidence="5">
    <location>
        <begin position="173"/>
        <end position="194"/>
    </location>
</feature>
<reference evidence="6 7" key="1">
    <citation type="submission" date="2020-07" db="EMBL/GenBank/DDBJ databases">
        <title>Sequencing the genomes of 1000 actinobacteria strains.</title>
        <authorList>
            <person name="Klenk H.-P."/>
        </authorList>
    </citation>
    <scope>NUCLEOTIDE SEQUENCE [LARGE SCALE GENOMIC DNA]</scope>
    <source>
        <strain evidence="6 7">DSM 24552</strain>
    </source>
</reference>
<dbReference type="RefSeq" id="WP_218848688.1">
    <property type="nucleotide sequence ID" value="NZ_JACCAC010000001.1"/>
</dbReference>
<sequence length="283" mass="27501">MSAAAAAPRHLAPPSTRPPVLAGLVTASHPGPAVAVTTVVALLAWSAGVTPARGAALVGAVLAGQLVIGWVNDLVDVERDRAVGRTDKPVAAGTVPVGLVRACAAVALVACVVLSLATGWRSGLVHLGLGVASGLAYDLGVKATALSPLPYAVAFGSLPVFTALAATDAALPPWWVVLAGACVGVGAHALDALPDLALDLRTGVRGLPHRLGARGSRVAAALLLGAASLLAALGPSGPPHPAAAAVLVAVAGCVVVALVGRGRAPFAAAVGIALLDVSLLVAA</sequence>
<evidence type="ECO:0000313" key="6">
    <source>
        <dbReference type="EMBL" id="NYG54225.1"/>
    </source>
</evidence>
<dbReference type="GO" id="GO:0016765">
    <property type="term" value="F:transferase activity, transferring alkyl or aryl (other than methyl) groups"/>
    <property type="evidence" value="ECO:0007669"/>
    <property type="project" value="InterPro"/>
</dbReference>
<comment type="caution">
    <text evidence="6">The sequence shown here is derived from an EMBL/GenBank/DDBJ whole genome shotgun (WGS) entry which is preliminary data.</text>
</comment>
<feature type="transmembrane region" description="Helical" evidence="5">
    <location>
        <begin position="148"/>
        <end position="167"/>
    </location>
</feature>
<keyword evidence="2 5" id="KW-0812">Transmembrane</keyword>
<dbReference type="GO" id="GO:0016020">
    <property type="term" value="C:membrane"/>
    <property type="evidence" value="ECO:0007669"/>
    <property type="project" value="UniProtKB-SubCell"/>
</dbReference>
<dbReference type="InterPro" id="IPR044878">
    <property type="entry name" value="UbiA_sf"/>
</dbReference>
<keyword evidence="3 5" id="KW-1133">Transmembrane helix</keyword>